<dbReference type="InterPro" id="IPR000719">
    <property type="entry name" value="Prot_kinase_dom"/>
</dbReference>
<accession>A0A210Q506</accession>
<dbReference type="SMART" id="SM00219">
    <property type="entry name" value="TyrKc"/>
    <property type="match status" value="1"/>
</dbReference>
<evidence type="ECO:0000256" key="3">
    <source>
        <dbReference type="ARBA" id="ARBA00022741"/>
    </source>
</evidence>
<evidence type="ECO:0000256" key="1">
    <source>
        <dbReference type="ARBA" id="ARBA00022553"/>
    </source>
</evidence>
<reference evidence="9 10" key="1">
    <citation type="journal article" date="2017" name="Nat. Ecol. Evol.">
        <title>Scallop genome provides insights into evolution of bilaterian karyotype and development.</title>
        <authorList>
            <person name="Wang S."/>
            <person name="Zhang J."/>
            <person name="Jiao W."/>
            <person name="Li J."/>
            <person name="Xun X."/>
            <person name="Sun Y."/>
            <person name="Guo X."/>
            <person name="Huan P."/>
            <person name="Dong B."/>
            <person name="Zhang L."/>
            <person name="Hu X."/>
            <person name="Sun X."/>
            <person name="Wang J."/>
            <person name="Zhao C."/>
            <person name="Wang Y."/>
            <person name="Wang D."/>
            <person name="Huang X."/>
            <person name="Wang R."/>
            <person name="Lv J."/>
            <person name="Li Y."/>
            <person name="Zhang Z."/>
            <person name="Liu B."/>
            <person name="Lu W."/>
            <person name="Hui Y."/>
            <person name="Liang J."/>
            <person name="Zhou Z."/>
            <person name="Hou R."/>
            <person name="Li X."/>
            <person name="Liu Y."/>
            <person name="Li H."/>
            <person name="Ning X."/>
            <person name="Lin Y."/>
            <person name="Zhao L."/>
            <person name="Xing Q."/>
            <person name="Dou J."/>
            <person name="Li Y."/>
            <person name="Mao J."/>
            <person name="Guo H."/>
            <person name="Dou H."/>
            <person name="Li T."/>
            <person name="Mu C."/>
            <person name="Jiang W."/>
            <person name="Fu Q."/>
            <person name="Fu X."/>
            <person name="Miao Y."/>
            <person name="Liu J."/>
            <person name="Yu Q."/>
            <person name="Li R."/>
            <person name="Liao H."/>
            <person name="Li X."/>
            <person name="Kong Y."/>
            <person name="Jiang Z."/>
            <person name="Chourrout D."/>
            <person name="Li R."/>
            <person name="Bao Z."/>
        </authorList>
    </citation>
    <scope>NUCLEOTIDE SEQUENCE [LARGE SCALE GENOMIC DNA]</scope>
    <source>
        <strain evidence="9 10">PY_sf001</strain>
    </source>
</reference>
<dbReference type="InterPro" id="IPR020635">
    <property type="entry name" value="Tyr_kinase_cat_dom"/>
</dbReference>
<evidence type="ECO:0000256" key="2">
    <source>
        <dbReference type="ARBA" id="ARBA00022679"/>
    </source>
</evidence>
<evidence type="ECO:0000256" key="4">
    <source>
        <dbReference type="ARBA" id="ARBA00022777"/>
    </source>
</evidence>
<protein>
    <submittedName>
        <fullName evidence="9">Tyrosine-protein kinase receptor torso</fullName>
    </submittedName>
</protein>
<dbReference type="PROSITE" id="PS50011">
    <property type="entry name" value="PROTEIN_KINASE_DOM"/>
    <property type="match status" value="1"/>
</dbReference>
<dbReference type="InterPro" id="IPR008266">
    <property type="entry name" value="Tyr_kinase_AS"/>
</dbReference>
<keyword evidence="5" id="KW-0067">ATP-binding</keyword>
<evidence type="ECO:0000256" key="6">
    <source>
        <dbReference type="ARBA" id="ARBA00023137"/>
    </source>
</evidence>
<dbReference type="OrthoDB" id="546826at2759"/>
<dbReference type="InterPro" id="IPR050122">
    <property type="entry name" value="RTK"/>
</dbReference>
<dbReference type="PANTHER" id="PTHR24416:SF583">
    <property type="entry name" value="RECEPTOR PROTEIN-TYROSINE KINASE"/>
    <property type="match status" value="1"/>
</dbReference>
<dbReference type="GO" id="GO:0043235">
    <property type="term" value="C:receptor complex"/>
    <property type="evidence" value="ECO:0007669"/>
    <property type="project" value="TreeGrafter"/>
</dbReference>
<dbReference type="InterPro" id="IPR001245">
    <property type="entry name" value="Ser-Thr/Tyr_kinase_cat_dom"/>
</dbReference>
<dbReference type="PRINTS" id="PR00109">
    <property type="entry name" value="TYRKINASE"/>
</dbReference>
<dbReference type="InterPro" id="IPR011009">
    <property type="entry name" value="Kinase-like_dom_sf"/>
</dbReference>
<dbReference type="STRING" id="6573.A0A210Q506"/>
<dbReference type="GO" id="GO:0005524">
    <property type="term" value="F:ATP binding"/>
    <property type="evidence" value="ECO:0007669"/>
    <property type="project" value="UniProtKB-KW"/>
</dbReference>
<feature type="compositionally biased region" description="Low complexity" evidence="7">
    <location>
        <begin position="295"/>
        <end position="309"/>
    </location>
</feature>
<evidence type="ECO:0000313" key="9">
    <source>
        <dbReference type="EMBL" id="OWF43830.1"/>
    </source>
</evidence>
<keyword evidence="1" id="KW-0597">Phosphoprotein</keyword>
<dbReference type="PANTHER" id="PTHR24416">
    <property type="entry name" value="TYROSINE-PROTEIN KINASE RECEPTOR"/>
    <property type="match status" value="1"/>
</dbReference>
<dbReference type="EMBL" id="NEDP02004994">
    <property type="protein sequence ID" value="OWF43830.1"/>
    <property type="molecule type" value="Genomic_DNA"/>
</dbReference>
<keyword evidence="10" id="KW-1185">Reference proteome</keyword>
<sequence>MTSHSNVCNRKGFKQEFLAQKGFVHRDLAARNILVGRDKTVKVGDFGLTRFVYNDAVYVNRKGGRLPLKWMSIEAICELTFSSASDVWSFGVVLFEVVTLGGTPYPTVDMHDLLRLLRQGYRMEKPPNCSWKLYNIMLSCWNELPKARPSFTDLKSTLDGMLENECGVDYLSMDIDNSQCYYTVTCTYGQDESALRYEHVDTVDGDTDEAHGVKDLQCEHVINQNTPKTLHNAKEINDNDSSEEETRDHEIVVHKVQIEHKPRYLEHHDSCLCSSLAPVQCVDRNPLREHRDSGFDTSSYSGSSPNGSPRTLSSRGSHKESIGMEDEVFIQDFGTFSDIERNSVSLKKRKFTDERLTSSCPICKTCLLPLNEEFHFCENYTNSDSSGCSHHGVLSCDNFILKSRLDETEHTEWYDTDASVCYSSMDTLVSLDGNTLSTYL</sequence>
<dbReference type="Gene3D" id="1.10.510.10">
    <property type="entry name" value="Transferase(Phosphotransferase) domain 1"/>
    <property type="match status" value="1"/>
</dbReference>
<dbReference type="SUPFAM" id="SSF56112">
    <property type="entry name" value="Protein kinase-like (PK-like)"/>
    <property type="match status" value="1"/>
</dbReference>
<keyword evidence="9" id="KW-0675">Receptor</keyword>
<feature type="region of interest" description="Disordered" evidence="7">
    <location>
        <begin position="290"/>
        <end position="319"/>
    </location>
</feature>
<evidence type="ECO:0000313" key="10">
    <source>
        <dbReference type="Proteomes" id="UP000242188"/>
    </source>
</evidence>
<keyword evidence="4 9" id="KW-0418">Kinase</keyword>
<comment type="caution">
    <text evidence="9">The sequence shown here is derived from an EMBL/GenBank/DDBJ whole genome shotgun (WGS) entry which is preliminary data.</text>
</comment>
<evidence type="ECO:0000259" key="8">
    <source>
        <dbReference type="PROSITE" id="PS50011"/>
    </source>
</evidence>
<proteinExistence type="predicted"/>
<dbReference type="GO" id="GO:0007169">
    <property type="term" value="P:cell surface receptor protein tyrosine kinase signaling pathway"/>
    <property type="evidence" value="ECO:0007669"/>
    <property type="project" value="TreeGrafter"/>
</dbReference>
<dbReference type="FunFam" id="1.10.510.10:FF:000554">
    <property type="entry name" value="Predicted protein"/>
    <property type="match status" value="1"/>
</dbReference>
<dbReference type="CDD" id="cd00192">
    <property type="entry name" value="PTKc"/>
    <property type="match status" value="1"/>
</dbReference>
<dbReference type="Proteomes" id="UP000242188">
    <property type="component" value="Unassembled WGS sequence"/>
</dbReference>
<feature type="domain" description="Protein kinase" evidence="8">
    <location>
        <begin position="1"/>
        <end position="162"/>
    </location>
</feature>
<dbReference type="AlphaFoldDB" id="A0A210Q506"/>
<dbReference type="GO" id="GO:0004714">
    <property type="term" value="F:transmembrane receptor protein tyrosine kinase activity"/>
    <property type="evidence" value="ECO:0007669"/>
    <property type="project" value="TreeGrafter"/>
</dbReference>
<organism evidence="9 10">
    <name type="scientific">Mizuhopecten yessoensis</name>
    <name type="common">Japanese scallop</name>
    <name type="synonym">Patinopecten yessoensis</name>
    <dbReference type="NCBI Taxonomy" id="6573"/>
    <lineage>
        <taxon>Eukaryota</taxon>
        <taxon>Metazoa</taxon>
        <taxon>Spiralia</taxon>
        <taxon>Lophotrochozoa</taxon>
        <taxon>Mollusca</taxon>
        <taxon>Bivalvia</taxon>
        <taxon>Autobranchia</taxon>
        <taxon>Pteriomorphia</taxon>
        <taxon>Pectinida</taxon>
        <taxon>Pectinoidea</taxon>
        <taxon>Pectinidae</taxon>
        <taxon>Mizuhopecten</taxon>
    </lineage>
</organism>
<dbReference type="PROSITE" id="PS00109">
    <property type="entry name" value="PROTEIN_KINASE_TYR"/>
    <property type="match status" value="1"/>
</dbReference>
<feature type="region of interest" description="Disordered" evidence="7">
    <location>
        <begin position="227"/>
        <end position="248"/>
    </location>
</feature>
<dbReference type="Pfam" id="PF07714">
    <property type="entry name" value="PK_Tyr_Ser-Thr"/>
    <property type="match status" value="1"/>
</dbReference>
<evidence type="ECO:0000256" key="7">
    <source>
        <dbReference type="SAM" id="MobiDB-lite"/>
    </source>
</evidence>
<keyword evidence="6" id="KW-0829">Tyrosine-protein kinase</keyword>
<gene>
    <name evidence="9" type="ORF">KP79_PYT10183</name>
</gene>
<name>A0A210Q506_MIZYE</name>
<evidence type="ECO:0000256" key="5">
    <source>
        <dbReference type="ARBA" id="ARBA00022840"/>
    </source>
</evidence>
<keyword evidence="3" id="KW-0547">Nucleotide-binding</keyword>
<keyword evidence="2" id="KW-0808">Transferase</keyword>
<dbReference type="GO" id="GO:0005886">
    <property type="term" value="C:plasma membrane"/>
    <property type="evidence" value="ECO:0007669"/>
    <property type="project" value="TreeGrafter"/>
</dbReference>